<dbReference type="Gene3D" id="1.10.287.950">
    <property type="entry name" value="Methyl-accepting chemotaxis protein"/>
    <property type="match status" value="1"/>
</dbReference>
<dbReference type="EMBL" id="JBHUOR010000003">
    <property type="protein sequence ID" value="MFD2867036.1"/>
    <property type="molecule type" value="Genomic_DNA"/>
</dbReference>
<gene>
    <name evidence="7" type="ORF">ACFSY7_00580</name>
</gene>
<name>A0ABW5XVN2_9BACL</name>
<dbReference type="InterPro" id="IPR000727">
    <property type="entry name" value="T_SNARE_dom"/>
</dbReference>
<feature type="domain" description="T-SNARE coiled-coil homology" evidence="6">
    <location>
        <begin position="155"/>
        <end position="201"/>
    </location>
</feature>
<comment type="caution">
    <text evidence="7">The sequence shown here is derived from an EMBL/GenBank/DDBJ whole genome shotgun (WGS) entry which is preliminary data.</text>
</comment>
<accession>A0ABW5XVN2</accession>
<dbReference type="PROSITE" id="PS50111">
    <property type="entry name" value="CHEMOTAXIS_TRANSDUC_2"/>
    <property type="match status" value="1"/>
</dbReference>
<feature type="domain" description="Methyl-accepting transducer" evidence="5">
    <location>
        <begin position="55"/>
        <end position="201"/>
    </location>
</feature>
<dbReference type="RefSeq" id="WP_380146449.1">
    <property type="nucleotide sequence ID" value="NZ_JBHUOR010000003.1"/>
</dbReference>
<comment type="subcellular location">
    <subcellularLocation>
        <location evidence="1">Cell inner membrane</location>
        <topology evidence="1">Multi-pass membrane protein</topology>
    </subcellularLocation>
</comment>
<keyword evidence="2" id="KW-1003">Cell membrane</keyword>
<dbReference type="PANTHER" id="PTHR32089">
    <property type="entry name" value="METHYL-ACCEPTING CHEMOTAXIS PROTEIN MCPB"/>
    <property type="match status" value="1"/>
</dbReference>
<evidence type="ECO:0000256" key="3">
    <source>
        <dbReference type="ARBA" id="ARBA00023224"/>
    </source>
</evidence>
<evidence type="ECO:0000256" key="2">
    <source>
        <dbReference type="ARBA" id="ARBA00022519"/>
    </source>
</evidence>
<evidence type="ECO:0000313" key="8">
    <source>
        <dbReference type="Proteomes" id="UP001597568"/>
    </source>
</evidence>
<keyword evidence="8" id="KW-1185">Reference proteome</keyword>
<dbReference type="InterPro" id="IPR004089">
    <property type="entry name" value="MCPsignal_dom"/>
</dbReference>
<evidence type="ECO:0000256" key="1">
    <source>
        <dbReference type="ARBA" id="ARBA00004429"/>
    </source>
</evidence>
<protein>
    <submittedName>
        <fullName evidence="7">Methyl-accepting chemotaxis protein</fullName>
    </submittedName>
</protein>
<evidence type="ECO:0000313" key="7">
    <source>
        <dbReference type="EMBL" id="MFD2867036.1"/>
    </source>
</evidence>
<evidence type="ECO:0000256" key="4">
    <source>
        <dbReference type="PROSITE-ProRule" id="PRU00284"/>
    </source>
</evidence>
<evidence type="ECO:0000259" key="6">
    <source>
        <dbReference type="PROSITE" id="PS50192"/>
    </source>
</evidence>
<dbReference type="Pfam" id="PF00015">
    <property type="entry name" value="MCPsignal"/>
    <property type="match status" value="1"/>
</dbReference>
<dbReference type="Proteomes" id="UP001597568">
    <property type="component" value="Unassembled WGS sequence"/>
</dbReference>
<dbReference type="PANTHER" id="PTHR32089:SF112">
    <property type="entry name" value="LYSOZYME-LIKE PROTEIN-RELATED"/>
    <property type="match status" value="1"/>
</dbReference>
<dbReference type="PROSITE" id="PS50192">
    <property type="entry name" value="T_SNARE"/>
    <property type="match status" value="1"/>
</dbReference>
<keyword evidence="2" id="KW-0472">Membrane</keyword>
<keyword evidence="3 4" id="KW-0807">Transducer</keyword>
<sequence length="201" mass="21937">MGVVQKVIRERKRVVTEMPPEYGEAARFMGVPIFDDQGAIIGAFGHSKPTKDQLELRQTSNLVVDSSTNIASSTEQVKASSDDFNRHMKHLSDAQKDMLKYTENTKKMLQMINNIAKSTRILGLNAGIEAARSGEAGKGFSVVASEITKLANQSADSVNEINQVMDNLTQQVVEISKIVDDTYTISSEQGEAITSIAEALD</sequence>
<reference evidence="8" key="1">
    <citation type="journal article" date="2019" name="Int. J. Syst. Evol. Microbiol.">
        <title>The Global Catalogue of Microorganisms (GCM) 10K type strain sequencing project: providing services to taxonomists for standard genome sequencing and annotation.</title>
        <authorList>
            <consortium name="The Broad Institute Genomics Platform"/>
            <consortium name="The Broad Institute Genome Sequencing Center for Infectious Disease"/>
            <person name="Wu L."/>
            <person name="Ma J."/>
        </authorList>
    </citation>
    <scope>NUCLEOTIDE SEQUENCE [LARGE SCALE GENOMIC DNA]</scope>
    <source>
        <strain evidence="8">KCTC 33522</strain>
    </source>
</reference>
<dbReference type="SUPFAM" id="SSF58104">
    <property type="entry name" value="Methyl-accepting chemotaxis protein (MCP) signaling domain"/>
    <property type="match status" value="1"/>
</dbReference>
<keyword evidence="2" id="KW-0997">Cell inner membrane</keyword>
<organism evidence="7 8">
    <name type="scientific">Kurthia populi</name>
    <dbReference type="NCBI Taxonomy" id="1562132"/>
    <lineage>
        <taxon>Bacteria</taxon>
        <taxon>Bacillati</taxon>
        <taxon>Bacillota</taxon>
        <taxon>Bacilli</taxon>
        <taxon>Bacillales</taxon>
        <taxon>Caryophanaceae</taxon>
        <taxon>Kurthia</taxon>
    </lineage>
</organism>
<evidence type="ECO:0000259" key="5">
    <source>
        <dbReference type="PROSITE" id="PS50111"/>
    </source>
</evidence>
<proteinExistence type="predicted"/>